<comment type="caution">
    <text evidence="3">The sequence shown here is derived from an EMBL/GenBank/DDBJ whole genome shotgun (WGS) entry which is preliminary data.</text>
</comment>
<protein>
    <recommendedName>
        <fullName evidence="5">NAD(P)-binding protein</fullName>
    </recommendedName>
</protein>
<dbReference type="EMBL" id="JAGMWT010000017">
    <property type="protein sequence ID" value="KAH7114275.1"/>
    <property type="molecule type" value="Genomic_DNA"/>
</dbReference>
<evidence type="ECO:0000313" key="4">
    <source>
        <dbReference type="Proteomes" id="UP000700596"/>
    </source>
</evidence>
<dbReference type="PANTHER" id="PTHR48079:SF6">
    <property type="entry name" value="NAD(P)-BINDING DOMAIN-CONTAINING PROTEIN-RELATED"/>
    <property type="match status" value="1"/>
</dbReference>
<evidence type="ECO:0000259" key="1">
    <source>
        <dbReference type="Pfam" id="PF01370"/>
    </source>
</evidence>
<proteinExistence type="predicted"/>
<reference evidence="3" key="1">
    <citation type="journal article" date="2021" name="Nat. Commun.">
        <title>Genetic determinants of endophytism in the Arabidopsis root mycobiome.</title>
        <authorList>
            <person name="Mesny F."/>
            <person name="Miyauchi S."/>
            <person name="Thiergart T."/>
            <person name="Pickel B."/>
            <person name="Atanasova L."/>
            <person name="Karlsson M."/>
            <person name="Huettel B."/>
            <person name="Barry K.W."/>
            <person name="Haridas S."/>
            <person name="Chen C."/>
            <person name="Bauer D."/>
            <person name="Andreopoulos W."/>
            <person name="Pangilinan J."/>
            <person name="LaButti K."/>
            <person name="Riley R."/>
            <person name="Lipzen A."/>
            <person name="Clum A."/>
            <person name="Drula E."/>
            <person name="Henrissat B."/>
            <person name="Kohler A."/>
            <person name="Grigoriev I.V."/>
            <person name="Martin F.M."/>
            <person name="Hacquard S."/>
        </authorList>
    </citation>
    <scope>NUCLEOTIDE SEQUENCE</scope>
    <source>
        <strain evidence="3">MPI-CAGE-CH-0243</strain>
    </source>
</reference>
<dbReference type="Gene3D" id="3.40.50.720">
    <property type="entry name" value="NAD(P)-binding Rossmann-like Domain"/>
    <property type="match status" value="2"/>
</dbReference>
<dbReference type="Proteomes" id="UP000700596">
    <property type="component" value="Unassembled WGS sequence"/>
</dbReference>
<sequence length="344" mass="37803">MTPKIFITGATGYIGGDTLHALYNKHPEYTYTALARTSAKGKTITDAFPNVRIAIGDLDNAQVLEKEAAEADIVIHTADASDNAPAARAIAKGLASTHTPQSPGYWLHTGGAGILCWEDMRPDARLGTHSSKQYNDWTDVAALTSLPDDAFHRDVDKLVLEKGADGSDKIRTAILCPPTIYGRGRGPSNARSRQAYELAKLVLEKEFVPVIGEGKARWNNVHVADLADVFVLLVERGVAKDNNEELWGEKGYYLVENGEHEWKALAQGMGRKAKELGFVKSELKEQQLEKDEAVEVAGFEAVSWGLNSRGKSERARRVLGWEPSRPSIEEEIEGILRDEKERLG</sequence>
<dbReference type="InterPro" id="IPR001509">
    <property type="entry name" value="Epimerase_deHydtase"/>
</dbReference>
<dbReference type="AlphaFoldDB" id="A0A9P9ICB1"/>
<evidence type="ECO:0000259" key="2">
    <source>
        <dbReference type="Pfam" id="PF13460"/>
    </source>
</evidence>
<feature type="domain" description="NAD-dependent epimerase/dehydratase" evidence="1">
    <location>
        <begin position="167"/>
        <end position="243"/>
    </location>
</feature>
<dbReference type="InterPro" id="IPR051783">
    <property type="entry name" value="NAD(P)-dependent_oxidoreduct"/>
</dbReference>
<dbReference type="GO" id="GO:0004029">
    <property type="term" value="F:aldehyde dehydrogenase (NAD+) activity"/>
    <property type="evidence" value="ECO:0007669"/>
    <property type="project" value="TreeGrafter"/>
</dbReference>
<dbReference type="OrthoDB" id="2130169at2759"/>
<name>A0A9P9ICB1_9PLEO</name>
<dbReference type="InterPro" id="IPR036291">
    <property type="entry name" value="NAD(P)-bd_dom_sf"/>
</dbReference>
<organism evidence="3 4">
    <name type="scientific">Dendryphion nanum</name>
    <dbReference type="NCBI Taxonomy" id="256645"/>
    <lineage>
        <taxon>Eukaryota</taxon>
        <taxon>Fungi</taxon>
        <taxon>Dikarya</taxon>
        <taxon>Ascomycota</taxon>
        <taxon>Pezizomycotina</taxon>
        <taxon>Dothideomycetes</taxon>
        <taxon>Pleosporomycetidae</taxon>
        <taxon>Pleosporales</taxon>
        <taxon>Torulaceae</taxon>
        <taxon>Dendryphion</taxon>
    </lineage>
</organism>
<evidence type="ECO:0008006" key="5">
    <source>
        <dbReference type="Google" id="ProtNLM"/>
    </source>
</evidence>
<dbReference type="SUPFAM" id="SSF51735">
    <property type="entry name" value="NAD(P)-binding Rossmann-fold domains"/>
    <property type="match status" value="1"/>
</dbReference>
<keyword evidence="4" id="KW-1185">Reference proteome</keyword>
<dbReference type="PANTHER" id="PTHR48079">
    <property type="entry name" value="PROTEIN YEEZ"/>
    <property type="match status" value="1"/>
</dbReference>
<dbReference type="InterPro" id="IPR016040">
    <property type="entry name" value="NAD(P)-bd_dom"/>
</dbReference>
<gene>
    <name evidence="3" type="ORF">B0J11DRAFT_131428</name>
</gene>
<dbReference type="Pfam" id="PF13460">
    <property type="entry name" value="NAD_binding_10"/>
    <property type="match status" value="1"/>
</dbReference>
<dbReference type="GO" id="GO:0005737">
    <property type="term" value="C:cytoplasm"/>
    <property type="evidence" value="ECO:0007669"/>
    <property type="project" value="TreeGrafter"/>
</dbReference>
<accession>A0A9P9ICB1</accession>
<evidence type="ECO:0000313" key="3">
    <source>
        <dbReference type="EMBL" id="KAH7114275.1"/>
    </source>
</evidence>
<feature type="domain" description="NAD(P)-binding" evidence="2">
    <location>
        <begin position="9"/>
        <end position="94"/>
    </location>
</feature>
<dbReference type="Pfam" id="PF01370">
    <property type="entry name" value="Epimerase"/>
    <property type="match status" value="1"/>
</dbReference>